<sequence length="217" mass="24079">MAPMKIDFVSDVVCPWCIIGLKSLDIALARIGDDIGPIELNFQPFELNPQMPPEGEDITEHLSRKYGLTPEQVAQNQANIQARAASVGFEFNMDKRSRTWNTFDCHRLLFWAHLSSPERQKALKEALFAAYFTHGLNPGDHDLLCRLAGEVGLDADEARAVLDGDEFADDVRAEEAVWQQSGIRSVPAIVINKQHLISGGQPPEVFEQALREIAAAT</sequence>
<gene>
    <name evidence="2" type="ORF">AACH00_05130</name>
</gene>
<dbReference type="PANTHER" id="PTHR13887:SF41">
    <property type="entry name" value="THIOREDOXIN SUPERFAMILY PROTEIN"/>
    <property type="match status" value="1"/>
</dbReference>
<dbReference type="Gene3D" id="3.40.30.10">
    <property type="entry name" value="Glutaredoxin"/>
    <property type="match status" value="1"/>
</dbReference>
<evidence type="ECO:0000313" key="2">
    <source>
        <dbReference type="EMBL" id="MEK8045727.1"/>
    </source>
</evidence>
<dbReference type="PANTHER" id="PTHR13887">
    <property type="entry name" value="GLUTATHIONE S-TRANSFERASE KAPPA"/>
    <property type="match status" value="1"/>
</dbReference>
<feature type="domain" description="DSBA-like thioredoxin" evidence="1">
    <location>
        <begin position="6"/>
        <end position="210"/>
    </location>
</feature>
<accession>A0ABU9C5M6</accession>
<comment type="caution">
    <text evidence="2">The sequence shown here is derived from an EMBL/GenBank/DDBJ whole genome shotgun (WGS) entry which is preliminary data.</text>
</comment>
<dbReference type="InterPro" id="IPR036249">
    <property type="entry name" value="Thioredoxin-like_sf"/>
</dbReference>
<proteinExistence type="predicted"/>
<dbReference type="CDD" id="cd03024">
    <property type="entry name" value="DsbA_FrnE"/>
    <property type="match status" value="1"/>
</dbReference>
<name>A0ABU9C5M6_9BURK</name>
<evidence type="ECO:0000313" key="3">
    <source>
        <dbReference type="Proteomes" id="UP001379945"/>
    </source>
</evidence>
<dbReference type="RefSeq" id="WP_341398009.1">
    <property type="nucleotide sequence ID" value="NZ_JBBUTI010000003.1"/>
</dbReference>
<dbReference type="InterPro" id="IPR001853">
    <property type="entry name" value="DSBA-like_thioredoxin_dom"/>
</dbReference>
<dbReference type="EMBL" id="JBBUTI010000003">
    <property type="protein sequence ID" value="MEK8045727.1"/>
    <property type="molecule type" value="Genomic_DNA"/>
</dbReference>
<reference evidence="2 3" key="1">
    <citation type="submission" date="2024-04" db="EMBL/GenBank/DDBJ databases">
        <title>Novel species of the genus Ideonella isolated from streams.</title>
        <authorList>
            <person name="Lu H."/>
        </authorList>
    </citation>
    <scope>NUCLEOTIDE SEQUENCE [LARGE SCALE GENOMIC DNA]</scope>
    <source>
        <strain evidence="2 3">LYT19W</strain>
    </source>
</reference>
<keyword evidence="3" id="KW-1185">Reference proteome</keyword>
<dbReference type="Pfam" id="PF01323">
    <property type="entry name" value="DSBA"/>
    <property type="match status" value="1"/>
</dbReference>
<organism evidence="2 3">
    <name type="scientific">Ideonella margarita</name>
    <dbReference type="NCBI Taxonomy" id="2984191"/>
    <lineage>
        <taxon>Bacteria</taxon>
        <taxon>Pseudomonadati</taxon>
        <taxon>Pseudomonadota</taxon>
        <taxon>Betaproteobacteria</taxon>
        <taxon>Burkholderiales</taxon>
        <taxon>Sphaerotilaceae</taxon>
        <taxon>Ideonella</taxon>
    </lineage>
</organism>
<evidence type="ECO:0000259" key="1">
    <source>
        <dbReference type="Pfam" id="PF01323"/>
    </source>
</evidence>
<protein>
    <submittedName>
        <fullName evidence="2">DsbA family oxidoreductase</fullName>
    </submittedName>
</protein>
<dbReference type="SUPFAM" id="SSF52833">
    <property type="entry name" value="Thioredoxin-like"/>
    <property type="match status" value="1"/>
</dbReference>
<dbReference type="Proteomes" id="UP001379945">
    <property type="component" value="Unassembled WGS sequence"/>
</dbReference>